<name>A0A9N9GVP2_9GLOM</name>
<dbReference type="EMBL" id="CAJVPK010004023">
    <property type="protein sequence ID" value="CAG8633173.1"/>
    <property type="molecule type" value="Genomic_DNA"/>
</dbReference>
<comment type="caution">
    <text evidence="1">The sequence shown here is derived from an EMBL/GenBank/DDBJ whole genome shotgun (WGS) entry which is preliminary data.</text>
</comment>
<dbReference type="AlphaFoldDB" id="A0A9N9GVP2"/>
<keyword evidence="2" id="KW-1185">Reference proteome</keyword>
<gene>
    <name evidence="1" type="ORF">DEBURN_LOCUS10859</name>
</gene>
<evidence type="ECO:0000313" key="1">
    <source>
        <dbReference type="EMBL" id="CAG8633173.1"/>
    </source>
</evidence>
<dbReference type="OrthoDB" id="2425129at2759"/>
<accession>A0A9N9GVP2</accession>
<organism evidence="1 2">
    <name type="scientific">Diversispora eburnea</name>
    <dbReference type="NCBI Taxonomy" id="1213867"/>
    <lineage>
        <taxon>Eukaryota</taxon>
        <taxon>Fungi</taxon>
        <taxon>Fungi incertae sedis</taxon>
        <taxon>Mucoromycota</taxon>
        <taxon>Glomeromycotina</taxon>
        <taxon>Glomeromycetes</taxon>
        <taxon>Diversisporales</taxon>
        <taxon>Diversisporaceae</taxon>
        <taxon>Diversispora</taxon>
    </lineage>
</organism>
<protein>
    <submittedName>
        <fullName evidence="1">10756_t:CDS:1</fullName>
    </submittedName>
</protein>
<reference evidence="1" key="1">
    <citation type="submission" date="2021-06" db="EMBL/GenBank/DDBJ databases">
        <authorList>
            <person name="Kallberg Y."/>
            <person name="Tangrot J."/>
            <person name="Rosling A."/>
        </authorList>
    </citation>
    <scope>NUCLEOTIDE SEQUENCE</scope>
    <source>
        <strain evidence="1">AZ414A</strain>
    </source>
</reference>
<feature type="non-terminal residue" evidence="1">
    <location>
        <position position="1"/>
    </location>
</feature>
<feature type="non-terminal residue" evidence="1">
    <location>
        <position position="405"/>
    </location>
</feature>
<evidence type="ECO:0000313" key="2">
    <source>
        <dbReference type="Proteomes" id="UP000789706"/>
    </source>
</evidence>
<sequence length="405" mass="46459">YRRGQKDFAFNFRLEARKLYKCLEYLVEHGSDSEKQKAQELLNVFEASIFFFNFILITTGRQYGGPIKKVYFHDYGGRLRPAHFMPSRCGLQAWLYMVSLVEDKNGNRLCISCRTIETSFQTSVSYGMNECLGKQYTNEKKRLQLDQVKVARAMAQGTEDGVRNILKNVNAELEKEEPIAHAIQPKKLKRKYDADEENLGINESSDNINIESTELEPNDEINTAVDEILDLDPLSNVKSDISEIESDSGLSTVRKYPDKDSPDNVWILPSRKSIDKVIRGPKNLHKSHLSCLSIIRIGPKVRKPEWIVQADWDYLNLSIEYPHYDLSKEIENLFVELLETSAFHSINKNEVLLGSLIIHPVLQYLVNATDHVIYVPGEIHLKASANQRLLRRNLKPDDDKSLGMK</sequence>
<dbReference type="Proteomes" id="UP000789706">
    <property type="component" value="Unassembled WGS sequence"/>
</dbReference>
<proteinExistence type="predicted"/>